<feature type="transmembrane region" description="Helical" evidence="8">
    <location>
        <begin position="439"/>
        <end position="458"/>
    </location>
</feature>
<evidence type="ECO:0000256" key="4">
    <source>
        <dbReference type="ARBA" id="ARBA00022692"/>
    </source>
</evidence>
<dbReference type="OrthoDB" id="9810181at2"/>
<comment type="caution">
    <text evidence="9">The sequence shown here is derived from an EMBL/GenBank/DDBJ whole genome shotgun (WGS) entry which is preliminary data.</text>
</comment>
<gene>
    <name evidence="9" type="ORF">KGMB03357_01550</name>
</gene>
<feature type="transmembrane region" description="Helical" evidence="8">
    <location>
        <begin position="182"/>
        <end position="200"/>
    </location>
</feature>
<feature type="transmembrane region" description="Helical" evidence="8">
    <location>
        <begin position="76"/>
        <end position="97"/>
    </location>
</feature>
<feature type="transmembrane region" description="Helical" evidence="8">
    <location>
        <begin position="361"/>
        <end position="378"/>
    </location>
</feature>
<feature type="transmembrane region" description="Helical" evidence="8">
    <location>
        <begin position="227"/>
        <end position="250"/>
    </location>
</feature>
<dbReference type="GO" id="GO:0005886">
    <property type="term" value="C:plasma membrane"/>
    <property type="evidence" value="ECO:0007669"/>
    <property type="project" value="TreeGrafter"/>
</dbReference>
<reference evidence="9 10" key="1">
    <citation type="submission" date="2018-10" db="EMBL/GenBank/DDBJ databases">
        <title>Draft Genome Sequence of Anaerotignum sp. KCTC 15736.</title>
        <authorList>
            <person name="Choi S.H."/>
            <person name="Kim J.S."/>
            <person name="Kang S.W."/>
            <person name="Lee J.S."/>
            <person name="Park S.H."/>
        </authorList>
    </citation>
    <scope>NUCLEOTIDE SEQUENCE [LARGE SCALE GENOMIC DNA]</scope>
    <source>
        <strain evidence="9 10">KCTC 15736</strain>
    </source>
</reference>
<comment type="similarity">
    <text evidence="2 7">Belongs to the sodium:solute symporter (SSF) (TC 2.A.21) family.</text>
</comment>
<evidence type="ECO:0000313" key="10">
    <source>
        <dbReference type="Proteomes" id="UP000287361"/>
    </source>
</evidence>
<organism evidence="9 10">
    <name type="scientific">Anaerotignum faecicola</name>
    <dbReference type="NCBI Taxonomy" id="2358141"/>
    <lineage>
        <taxon>Bacteria</taxon>
        <taxon>Bacillati</taxon>
        <taxon>Bacillota</taxon>
        <taxon>Clostridia</taxon>
        <taxon>Lachnospirales</taxon>
        <taxon>Anaerotignaceae</taxon>
        <taxon>Anaerotignum</taxon>
    </lineage>
</organism>
<dbReference type="Pfam" id="PF00474">
    <property type="entry name" value="SSF"/>
    <property type="match status" value="1"/>
</dbReference>
<dbReference type="EMBL" id="BHVZ01000001">
    <property type="protein sequence ID" value="GCB28494.1"/>
    <property type="molecule type" value="Genomic_DNA"/>
</dbReference>
<dbReference type="PROSITE" id="PS50283">
    <property type="entry name" value="NA_SOLUT_SYMP_3"/>
    <property type="match status" value="1"/>
</dbReference>
<evidence type="ECO:0000256" key="8">
    <source>
        <dbReference type="SAM" id="Phobius"/>
    </source>
</evidence>
<dbReference type="GO" id="GO:0022857">
    <property type="term" value="F:transmembrane transporter activity"/>
    <property type="evidence" value="ECO:0007669"/>
    <property type="project" value="InterPro"/>
</dbReference>
<protein>
    <submittedName>
        <fullName evidence="9">Sodium:solute symporter</fullName>
    </submittedName>
</protein>
<keyword evidence="4 8" id="KW-0812">Transmembrane</keyword>
<dbReference type="PANTHER" id="PTHR48086:SF7">
    <property type="entry name" value="SODIUM-SOLUTE SYMPORTER-RELATED"/>
    <property type="match status" value="1"/>
</dbReference>
<feature type="transmembrane region" description="Helical" evidence="8">
    <location>
        <begin position="118"/>
        <end position="146"/>
    </location>
</feature>
<sequence length="467" mass="50538">MTQTMAIFFATTLVVLATLIPTYIISKRSAVSEDDWAVADRSLPIYVVIGTQFASAMGGGILVGHLGNAYLNGVAILIYGFLTALPFFFVMIPAKWLRQNNFTTVPEILRHFSNNSKFVGILAAIMTIFVPFGWITSQITAFGSIYSTITGVNYNLLCIVFTFVSLLFVMPAGLKTVAWTDFIFACFMILMCIVSVIYVTNMGGGLQNILNNIDPDMISMSGSIKKLGAGTVLLWVFSVMPGGVTNQLYFQRVCAIKEEKEIPASLAISAFLAFLSFVWAVYMGMSISTMNTELAQNTATGWFMSQLPLPLLAAFAALVFAVMMSTVSSGAQSVVVNITRDILAVIKPDISSDKMLKLSRTLSLVTMVVAVLMCLVFTDTLTWLVATYAFSAATLLCPIYVGYIYRNKKFITTQGLIASMIAGCVGCAVAMVLKTTINYAVMGIAASFVALMVVSALTKGKATKNEE</sequence>
<dbReference type="AlphaFoldDB" id="A0A401LAI0"/>
<proteinExistence type="inferred from homology"/>
<feature type="transmembrane region" description="Helical" evidence="8">
    <location>
        <begin position="302"/>
        <end position="323"/>
    </location>
</feature>
<evidence type="ECO:0000313" key="9">
    <source>
        <dbReference type="EMBL" id="GCB28494.1"/>
    </source>
</evidence>
<evidence type="ECO:0000256" key="1">
    <source>
        <dbReference type="ARBA" id="ARBA00004141"/>
    </source>
</evidence>
<feature type="transmembrane region" description="Helical" evidence="8">
    <location>
        <begin position="6"/>
        <end position="25"/>
    </location>
</feature>
<feature type="transmembrane region" description="Helical" evidence="8">
    <location>
        <begin position="45"/>
        <end position="64"/>
    </location>
</feature>
<dbReference type="InterPro" id="IPR038377">
    <property type="entry name" value="Na/Glc_symporter_sf"/>
</dbReference>
<comment type="subcellular location">
    <subcellularLocation>
        <location evidence="1">Membrane</location>
        <topology evidence="1">Multi-pass membrane protein</topology>
    </subcellularLocation>
</comment>
<feature type="transmembrane region" description="Helical" evidence="8">
    <location>
        <begin position="415"/>
        <end position="433"/>
    </location>
</feature>
<dbReference type="CDD" id="cd10322">
    <property type="entry name" value="SLC5sbd"/>
    <property type="match status" value="1"/>
</dbReference>
<evidence type="ECO:0000256" key="3">
    <source>
        <dbReference type="ARBA" id="ARBA00022448"/>
    </source>
</evidence>
<evidence type="ECO:0000256" key="5">
    <source>
        <dbReference type="ARBA" id="ARBA00022989"/>
    </source>
</evidence>
<evidence type="ECO:0000256" key="2">
    <source>
        <dbReference type="ARBA" id="ARBA00006434"/>
    </source>
</evidence>
<feature type="transmembrane region" description="Helical" evidence="8">
    <location>
        <begin position="262"/>
        <end position="282"/>
    </location>
</feature>
<feature type="transmembrane region" description="Helical" evidence="8">
    <location>
        <begin position="384"/>
        <end position="403"/>
    </location>
</feature>
<feature type="transmembrane region" description="Helical" evidence="8">
    <location>
        <begin position="152"/>
        <end position="170"/>
    </location>
</feature>
<accession>A0A401LAI0</accession>
<evidence type="ECO:0000256" key="6">
    <source>
        <dbReference type="ARBA" id="ARBA00023136"/>
    </source>
</evidence>
<dbReference type="PANTHER" id="PTHR48086">
    <property type="entry name" value="SODIUM/PROLINE SYMPORTER-RELATED"/>
    <property type="match status" value="1"/>
</dbReference>
<keyword evidence="3" id="KW-0813">Transport</keyword>
<name>A0A401LAI0_9FIRM</name>
<keyword evidence="5 8" id="KW-1133">Transmembrane helix</keyword>
<dbReference type="Proteomes" id="UP000287361">
    <property type="component" value="Unassembled WGS sequence"/>
</dbReference>
<dbReference type="InterPro" id="IPR001734">
    <property type="entry name" value="Na/solute_symporter"/>
</dbReference>
<keyword evidence="6 8" id="KW-0472">Membrane</keyword>
<dbReference type="Gene3D" id="1.20.1730.10">
    <property type="entry name" value="Sodium/glucose cotransporter"/>
    <property type="match status" value="1"/>
</dbReference>
<keyword evidence="10" id="KW-1185">Reference proteome</keyword>
<dbReference type="InterPro" id="IPR050277">
    <property type="entry name" value="Sodium:Solute_Symporter"/>
</dbReference>
<evidence type="ECO:0000256" key="7">
    <source>
        <dbReference type="RuleBase" id="RU362091"/>
    </source>
</evidence>